<evidence type="ECO:0000313" key="1">
    <source>
        <dbReference type="EMBL" id="SPZ07614.1"/>
    </source>
</evidence>
<dbReference type="RefSeq" id="WP_019365305.1">
    <property type="nucleotide sequence ID" value="NZ_UAUF01000012.1"/>
</dbReference>
<name>A0A2X2CJX2_PSELU</name>
<dbReference type="AlphaFoldDB" id="A0A2X2CJX2"/>
<organism evidence="1 2">
    <name type="scientific">Pseudomonas luteola</name>
    <dbReference type="NCBI Taxonomy" id="47886"/>
    <lineage>
        <taxon>Bacteria</taxon>
        <taxon>Pseudomonadati</taxon>
        <taxon>Pseudomonadota</taxon>
        <taxon>Gammaproteobacteria</taxon>
        <taxon>Pseudomonadales</taxon>
        <taxon>Pseudomonadaceae</taxon>
        <taxon>Pseudomonas</taxon>
    </lineage>
</organism>
<sequence>MTLDQLVKAYEMHAEGFTWKLIAYVMDLDADKLRKKVKAFEQNGIPQRYLLTA</sequence>
<evidence type="ECO:0000313" key="2">
    <source>
        <dbReference type="Proteomes" id="UP000250443"/>
    </source>
</evidence>
<reference evidence="1 2" key="1">
    <citation type="submission" date="2018-06" db="EMBL/GenBank/DDBJ databases">
        <authorList>
            <consortium name="Pathogen Informatics"/>
            <person name="Doyle S."/>
        </authorList>
    </citation>
    <scope>NUCLEOTIDE SEQUENCE [LARGE SCALE GENOMIC DNA]</scope>
    <source>
        <strain evidence="1 2">NCTC11842</strain>
    </source>
</reference>
<protein>
    <submittedName>
        <fullName evidence="1">Uncharacterized protein</fullName>
    </submittedName>
</protein>
<gene>
    <name evidence="1" type="ORF">NCTC11842_02411</name>
</gene>
<dbReference type="EMBL" id="UAUF01000012">
    <property type="protein sequence ID" value="SPZ07614.1"/>
    <property type="molecule type" value="Genomic_DNA"/>
</dbReference>
<accession>A0A2X2CJX2</accession>
<proteinExistence type="predicted"/>
<dbReference type="Proteomes" id="UP000250443">
    <property type="component" value="Unassembled WGS sequence"/>
</dbReference>